<proteinExistence type="predicted"/>
<dbReference type="EMBL" id="JABXBU010000003">
    <property type="protein sequence ID" value="KAF8792924.1"/>
    <property type="molecule type" value="Genomic_DNA"/>
</dbReference>
<reference evidence="1" key="2">
    <citation type="submission" date="2020-06" db="EMBL/GenBank/DDBJ databases">
        <authorList>
            <person name="Sheffer M."/>
        </authorList>
    </citation>
    <scope>NUCLEOTIDE SEQUENCE</scope>
</reference>
<organism evidence="1 2">
    <name type="scientific">Argiope bruennichi</name>
    <name type="common">Wasp spider</name>
    <name type="synonym">Aranea bruennichi</name>
    <dbReference type="NCBI Taxonomy" id="94029"/>
    <lineage>
        <taxon>Eukaryota</taxon>
        <taxon>Metazoa</taxon>
        <taxon>Ecdysozoa</taxon>
        <taxon>Arthropoda</taxon>
        <taxon>Chelicerata</taxon>
        <taxon>Arachnida</taxon>
        <taxon>Araneae</taxon>
        <taxon>Araneomorphae</taxon>
        <taxon>Entelegynae</taxon>
        <taxon>Araneoidea</taxon>
        <taxon>Araneidae</taxon>
        <taxon>Argiope</taxon>
    </lineage>
</organism>
<evidence type="ECO:0000313" key="2">
    <source>
        <dbReference type="Proteomes" id="UP000807504"/>
    </source>
</evidence>
<keyword evidence="2" id="KW-1185">Reference proteome</keyword>
<gene>
    <name evidence="1" type="ORF">HNY73_004463</name>
</gene>
<name>A0A8T0FP19_ARGBR</name>
<dbReference type="Gene3D" id="3.30.2310.20">
    <property type="entry name" value="RelE-like"/>
    <property type="match status" value="1"/>
</dbReference>
<sequence length="175" mass="20930">MSYTVEWTKASQRDYDCLELVHQRVVDTCIEEMETDPFRGDKKLNHCPLADWRKRAGQHYRVLFDVIESLVILKRVPQKMMLFFDHSFFIFRSVHMSFFLPCELFDTLNNKLRSTMEWTKAAKDYDRLELVHQRTVDACVEEMEQIPFRGAKLHYCPLSNCRKLAGKHYLIYLNL</sequence>
<dbReference type="AlphaFoldDB" id="A0A8T0FP19"/>
<protein>
    <submittedName>
        <fullName evidence="1">Uncharacterized protein</fullName>
    </submittedName>
</protein>
<accession>A0A8T0FP19</accession>
<comment type="caution">
    <text evidence="1">The sequence shown here is derived from an EMBL/GenBank/DDBJ whole genome shotgun (WGS) entry which is preliminary data.</text>
</comment>
<evidence type="ECO:0000313" key="1">
    <source>
        <dbReference type="EMBL" id="KAF8792924.1"/>
    </source>
</evidence>
<reference evidence="1" key="1">
    <citation type="journal article" date="2020" name="bioRxiv">
        <title>Chromosome-level reference genome of the European wasp spider Argiope bruennichi: a resource for studies on range expansion and evolutionary adaptation.</title>
        <authorList>
            <person name="Sheffer M.M."/>
            <person name="Hoppe A."/>
            <person name="Krehenwinkel H."/>
            <person name="Uhl G."/>
            <person name="Kuss A.W."/>
            <person name="Jensen L."/>
            <person name="Jensen C."/>
            <person name="Gillespie R.G."/>
            <person name="Hoff K.J."/>
            <person name="Prost S."/>
        </authorList>
    </citation>
    <scope>NUCLEOTIDE SEQUENCE</scope>
</reference>
<dbReference type="SUPFAM" id="SSF143011">
    <property type="entry name" value="RelE-like"/>
    <property type="match status" value="1"/>
</dbReference>
<dbReference type="InterPro" id="IPR035093">
    <property type="entry name" value="RelE/ParE_toxin_dom_sf"/>
</dbReference>
<dbReference type="Proteomes" id="UP000807504">
    <property type="component" value="Unassembled WGS sequence"/>
</dbReference>